<evidence type="ECO:0000313" key="4">
    <source>
        <dbReference type="Proteomes" id="UP000000377"/>
    </source>
</evidence>
<accession>D7CBP3</accession>
<protein>
    <recommendedName>
        <fullName evidence="2">H repeat-associated protein N-terminal domain-containing protein</fullName>
    </recommendedName>
</protein>
<dbReference type="Proteomes" id="UP000000377">
    <property type="component" value="Chromosome"/>
</dbReference>
<name>D7CBP3_STRBB</name>
<dbReference type="EMBL" id="CP002047">
    <property type="protein sequence ID" value="ADI12920.1"/>
    <property type="molecule type" value="Genomic_DNA"/>
</dbReference>
<feature type="region of interest" description="Disordered" evidence="1">
    <location>
        <begin position="128"/>
        <end position="160"/>
    </location>
</feature>
<sequence length="160" mass="17048">MGRIPDPHQVRGRRYRLGSLLALCLLAVLGGAKPLAAIARFAAATDSELRERLGPASTTPDAFTLGRLPARLDGDALHPCQTVIAQRQVAAKSNEIPAFAPLPERIDLHGVVVTADATAPAARCSLAPARLRDQADHQTGERPVRRSGETPAEHHQHSGK</sequence>
<organism evidence="3 4">
    <name type="scientific">Streptomyces bingchenggensis (strain BCW-1)</name>
    <dbReference type="NCBI Taxonomy" id="749414"/>
    <lineage>
        <taxon>Bacteria</taxon>
        <taxon>Bacillati</taxon>
        <taxon>Actinomycetota</taxon>
        <taxon>Actinomycetes</taxon>
        <taxon>Kitasatosporales</taxon>
        <taxon>Streptomycetaceae</taxon>
        <taxon>Streptomyces</taxon>
    </lineage>
</organism>
<feature type="domain" description="H repeat-associated protein N-terminal" evidence="2">
    <location>
        <begin position="3"/>
        <end position="80"/>
    </location>
</feature>
<dbReference type="PATRIC" id="fig|749414.3.peg.10092"/>
<keyword evidence="4" id="KW-1185">Reference proteome</keyword>
<feature type="compositionally biased region" description="Basic and acidic residues" evidence="1">
    <location>
        <begin position="130"/>
        <end position="160"/>
    </location>
</feature>
<proteinExistence type="predicted"/>
<dbReference type="AlphaFoldDB" id="D7CBP3"/>
<evidence type="ECO:0000313" key="3">
    <source>
        <dbReference type="EMBL" id="ADI12920.1"/>
    </source>
</evidence>
<dbReference type="KEGG" id="sbh:SBI_09802"/>
<gene>
    <name evidence="3" type="ordered locus">SBI_09802</name>
</gene>
<evidence type="ECO:0000256" key="1">
    <source>
        <dbReference type="SAM" id="MobiDB-lite"/>
    </source>
</evidence>
<reference evidence="3 4" key="1">
    <citation type="journal article" date="2010" name="J. Bacteriol.">
        <title>Genome sequence of the milbemycin-producing bacterium Streptomyces bingchenggensis.</title>
        <authorList>
            <person name="Wang X.J."/>
            <person name="Yan Y.J."/>
            <person name="Zhang B."/>
            <person name="An J."/>
            <person name="Wang J.J."/>
            <person name="Tian J."/>
            <person name="Jiang L."/>
            <person name="Chen Y.H."/>
            <person name="Huang S.X."/>
            <person name="Yin M."/>
            <person name="Zhang J."/>
            <person name="Gao A.L."/>
            <person name="Liu C.X."/>
            <person name="Zhu Z.X."/>
            <person name="Xiang W.S."/>
        </authorList>
    </citation>
    <scope>NUCLEOTIDE SEQUENCE [LARGE SCALE GENOMIC DNA]</scope>
    <source>
        <strain evidence="3 4">BCW-1</strain>
    </source>
</reference>
<evidence type="ECO:0000259" key="2">
    <source>
        <dbReference type="Pfam" id="PF13808"/>
    </source>
</evidence>
<dbReference type="InterPro" id="IPR032806">
    <property type="entry name" value="YbfD_N"/>
</dbReference>
<dbReference type="HOGENOM" id="CLU_1651121_0_0_11"/>
<dbReference type="Pfam" id="PF13808">
    <property type="entry name" value="DDE_Tnp_1_assoc"/>
    <property type="match status" value="1"/>
</dbReference>